<dbReference type="EMBL" id="CP000771">
    <property type="protein sequence ID" value="ABS61133.1"/>
    <property type="molecule type" value="Genomic_DNA"/>
</dbReference>
<dbReference type="STRING" id="381764.Fnod_1286"/>
<accession>A7HMK0</accession>
<keyword evidence="3" id="KW-1185">Reference proteome</keyword>
<name>A7HMK0_FERNB</name>
<proteinExistence type="predicted"/>
<evidence type="ECO:0000313" key="3">
    <source>
        <dbReference type="Proteomes" id="UP000002415"/>
    </source>
</evidence>
<protein>
    <submittedName>
        <fullName evidence="2">Uncharacterized protein</fullName>
    </submittedName>
</protein>
<dbReference type="Proteomes" id="UP000002415">
    <property type="component" value="Chromosome"/>
</dbReference>
<dbReference type="OrthoDB" id="46740at2"/>
<dbReference type="KEGG" id="fno:Fnod_1286"/>
<dbReference type="HOGENOM" id="CLU_2355563_0_0_0"/>
<sequence>MSEKSIRVLFYVMALVSVVLFLFLLIYVKKIKNEPLAIIEGIYGSVFLDGRRYEGTVILEPNKTYEVIGSATISQFGGKKKIVNLQHFEVKVVWEK</sequence>
<evidence type="ECO:0000256" key="1">
    <source>
        <dbReference type="SAM" id="Phobius"/>
    </source>
</evidence>
<dbReference type="AlphaFoldDB" id="A7HMK0"/>
<keyword evidence="1" id="KW-0812">Transmembrane</keyword>
<keyword evidence="1" id="KW-0472">Membrane</keyword>
<reference evidence="2 3" key="2">
    <citation type="journal article" date="2009" name="Proc. Natl. Acad. Sci. U.S.A.">
        <title>On the chimeric nature, thermophilic origin, and phylogenetic placement of the Thermotogales.</title>
        <authorList>
            <person name="Zhaxybayeva O."/>
            <person name="Swithers K.S."/>
            <person name="Lapierre P."/>
            <person name="Fournier G.P."/>
            <person name="Bickhart D.M."/>
            <person name="DeBoy R.T."/>
            <person name="Nelson K.E."/>
            <person name="Nesbo C.L."/>
            <person name="Doolittle W.F."/>
            <person name="Gogarten J.P."/>
            <person name="Noll K.M."/>
        </authorList>
    </citation>
    <scope>NUCLEOTIDE SEQUENCE [LARGE SCALE GENOMIC DNA]</scope>
    <source>
        <strain evidence="3">ATCC 35602 / DSM 5306 / Rt17-B1</strain>
    </source>
</reference>
<keyword evidence="1" id="KW-1133">Transmembrane helix</keyword>
<reference evidence="2 3" key="1">
    <citation type="submission" date="2007-07" db="EMBL/GenBank/DDBJ databases">
        <title>Complete sequence of Fervidobacterium nodosum Rt17-B1.</title>
        <authorList>
            <consortium name="US DOE Joint Genome Institute"/>
            <person name="Copeland A."/>
            <person name="Lucas S."/>
            <person name="Lapidus A."/>
            <person name="Barry K."/>
            <person name="Glavina del Rio T."/>
            <person name="Dalin E."/>
            <person name="Tice H."/>
            <person name="Pitluck S."/>
            <person name="Saunders E."/>
            <person name="Brettin T."/>
            <person name="Bruce D."/>
            <person name="Detter J.C."/>
            <person name="Han C."/>
            <person name="Schmutz J."/>
            <person name="Larimer F."/>
            <person name="Land M."/>
            <person name="Hauser L."/>
            <person name="Kyrpides N."/>
            <person name="Mikhailova N."/>
            <person name="Nelson K."/>
            <person name="Gogarten J.P."/>
            <person name="Noll K."/>
            <person name="Richardson P."/>
        </authorList>
    </citation>
    <scope>NUCLEOTIDE SEQUENCE [LARGE SCALE GENOMIC DNA]</scope>
    <source>
        <strain evidence="3">ATCC 35602 / DSM 5306 / Rt17-B1</strain>
    </source>
</reference>
<gene>
    <name evidence="2" type="ordered locus">Fnod_1286</name>
</gene>
<dbReference type="RefSeq" id="WP_011994442.1">
    <property type="nucleotide sequence ID" value="NC_009718.1"/>
</dbReference>
<organism evidence="2 3">
    <name type="scientific">Fervidobacterium nodosum (strain ATCC 35602 / DSM 5306 / Rt17-B1)</name>
    <dbReference type="NCBI Taxonomy" id="381764"/>
    <lineage>
        <taxon>Bacteria</taxon>
        <taxon>Thermotogati</taxon>
        <taxon>Thermotogota</taxon>
        <taxon>Thermotogae</taxon>
        <taxon>Thermotogales</taxon>
        <taxon>Fervidobacteriaceae</taxon>
        <taxon>Fervidobacterium</taxon>
    </lineage>
</organism>
<feature type="transmembrane region" description="Helical" evidence="1">
    <location>
        <begin position="6"/>
        <end position="28"/>
    </location>
</feature>
<evidence type="ECO:0000313" key="2">
    <source>
        <dbReference type="EMBL" id="ABS61133.1"/>
    </source>
</evidence>